<dbReference type="Gene3D" id="2.40.50.140">
    <property type="entry name" value="Nucleic acid-binding proteins"/>
    <property type="match status" value="1"/>
</dbReference>
<dbReference type="Proteomes" id="UP000271889">
    <property type="component" value="Unassembled WGS sequence"/>
</dbReference>
<feature type="non-terminal residue" evidence="2">
    <location>
        <position position="171"/>
    </location>
</feature>
<organism evidence="2 3">
    <name type="scientific">Cylicostephanus goldi</name>
    <name type="common">Nematode worm</name>
    <dbReference type="NCBI Taxonomy" id="71465"/>
    <lineage>
        <taxon>Eukaryota</taxon>
        <taxon>Metazoa</taxon>
        <taxon>Ecdysozoa</taxon>
        <taxon>Nematoda</taxon>
        <taxon>Chromadorea</taxon>
        <taxon>Rhabditida</taxon>
        <taxon>Rhabditina</taxon>
        <taxon>Rhabditomorpha</taxon>
        <taxon>Strongyloidea</taxon>
        <taxon>Strongylidae</taxon>
        <taxon>Cylicostephanus</taxon>
    </lineage>
</organism>
<gene>
    <name evidence="2" type="ORF">CGOC_LOCUS4534</name>
</gene>
<evidence type="ECO:0000313" key="2">
    <source>
        <dbReference type="EMBL" id="VDK59080.1"/>
    </source>
</evidence>
<dbReference type="InterPro" id="IPR012340">
    <property type="entry name" value="NA-bd_OB-fold"/>
</dbReference>
<keyword evidence="3" id="KW-1185">Reference proteome</keyword>
<reference evidence="2 3" key="1">
    <citation type="submission" date="2018-11" db="EMBL/GenBank/DDBJ databases">
        <authorList>
            <consortium name="Pathogen Informatics"/>
        </authorList>
    </citation>
    <scope>NUCLEOTIDE SEQUENCE [LARGE SCALE GENOMIC DNA]</scope>
</reference>
<name>A0A3P6RVW6_CYLGO</name>
<accession>A0A3P6RVW6</accession>
<feature type="region of interest" description="Disordered" evidence="1">
    <location>
        <begin position="1"/>
        <end position="24"/>
    </location>
</feature>
<dbReference type="AlphaFoldDB" id="A0A3P6RVW6"/>
<sequence length="171" mass="18691">MLRVSGYDGDDLESTSTAAGLPPTKTVENLPVPVTISDIHSFVNAEEKYECGVFSFTTVITVGIVKSAFEQEDTICHILGDPEDMDKVCRVVTYSGISDVEVEKTLFEGGMANICQLFTSNGISGLRVPNVLYGKDTLLFVVGILRSFSNDHGILSFHVRELVNESEFKAF</sequence>
<evidence type="ECO:0000313" key="3">
    <source>
        <dbReference type="Proteomes" id="UP000271889"/>
    </source>
</evidence>
<evidence type="ECO:0000256" key="1">
    <source>
        <dbReference type="SAM" id="MobiDB-lite"/>
    </source>
</evidence>
<dbReference type="OrthoDB" id="10496172at2759"/>
<dbReference type="EMBL" id="UYRV01012668">
    <property type="protein sequence ID" value="VDK59080.1"/>
    <property type="molecule type" value="Genomic_DNA"/>
</dbReference>
<proteinExistence type="predicted"/>
<protein>
    <submittedName>
        <fullName evidence="2">Uncharacterized protein</fullName>
    </submittedName>
</protein>